<protein>
    <submittedName>
        <fullName evidence="1">Uncharacterized protein</fullName>
    </submittedName>
</protein>
<dbReference type="Proteomes" id="UP001176941">
    <property type="component" value="Chromosome 11"/>
</dbReference>
<evidence type="ECO:0000313" key="2">
    <source>
        <dbReference type="Proteomes" id="UP001176941"/>
    </source>
</evidence>
<accession>A0ABN8Y4D4</accession>
<reference evidence="1" key="1">
    <citation type="submission" date="2023-04" db="EMBL/GenBank/DDBJ databases">
        <authorList>
            <consortium name="ELIXIR-Norway"/>
        </authorList>
    </citation>
    <scope>NUCLEOTIDE SEQUENCE [LARGE SCALE GENOMIC DNA]</scope>
</reference>
<name>A0ABN8Y4D4_RANTA</name>
<evidence type="ECO:0000313" key="1">
    <source>
        <dbReference type="EMBL" id="CAI9154679.1"/>
    </source>
</evidence>
<dbReference type="EMBL" id="OX459947">
    <property type="protein sequence ID" value="CAI9154679.1"/>
    <property type="molecule type" value="Genomic_DNA"/>
</dbReference>
<gene>
    <name evidence="1" type="ORF">MRATA1EN1_LOCUS3641</name>
</gene>
<organism evidence="1 2">
    <name type="scientific">Rangifer tarandus platyrhynchus</name>
    <name type="common">Svalbard reindeer</name>
    <dbReference type="NCBI Taxonomy" id="3082113"/>
    <lineage>
        <taxon>Eukaryota</taxon>
        <taxon>Metazoa</taxon>
        <taxon>Chordata</taxon>
        <taxon>Craniata</taxon>
        <taxon>Vertebrata</taxon>
        <taxon>Euteleostomi</taxon>
        <taxon>Mammalia</taxon>
        <taxon>Eutheria</taxon>
        <taxon>Laurasiatheria</taxon>
        <taxon>Artiodactyla</taxon>
        <taxon>Ruminantia</taxon>
        <taxon>Pecora</taxon>
        <taxon>Cervidae</taxon>
        <taxon>Odocoileinae</taxon>
        <taxon>Rangifer</taxon>
    </lineage>
</organism>
<proteinExistence type="predicted"/>
<keyword evidence="2" id="KW-1185">Reference proteome</keyword>
<sequence>MVRARLGYAIRAGGRGRCPACDVSALHVLSRSGARSAALEGDLLFLSPPSFGEVRLYPLTEFFPTHLR</sequence>